<organism evidence="3 4">
    <name type="scientific">Vitrella brassicaformis (strain CCMP3155)</name>
    <dbReference type="NCBI Taxonomy" id="1169540"/>
    <lineage>
        <taxon>Eukaryota</taxon>
        <taxon>Sar</taxon>
        <taxon>Alveolata</taxon>
        <taxon>Colpodellida</taxon>
        <taxon>Vitrellaceae</taxon>
        <taxon>Vitrella</taxon>
    </lineage>
</organism>
<evidence type="ECO:0000259" key="2">
    <source>
        <dbReference type="Pfam" id="PF25809"/>
    </source>
</evidence>
<dbReference type="GO" id="GO:0006888">
    <property type="term" value="P:endoplasmic reticulum to Golgi vesicle-mediated transport"/>
    <property type="evidence" value="ECO:0007669"/>
    <property type="project" value="TreeGrafter"/>
</dbReference>
<dbReference type="STRING" id="1169540.A0A0G4GR86"/>
<protein>
    <recommendedName>
        <fullName evidence="2">STEEP1 domain-containing protein</fullName>
    </recommendedName>
</protein>
<dbReference type="GO" id="GO:0005737">
    <property type="term" value="C:cytoplasm"/>
    <property type="evidence" value="ECO:0007669"/>
    <property type="project" value="GOC"/>
</dbReference>
<dbReference type="OMA" id="PEPDECK"/>
<dbReference type="PANTHER" id="PTHR46355:SF1">
    <property type="entry name" value="STING ER EXIT PROTEIN"/>
    <property type="match status" value="1"/>
</dbReference>
<dbReference type="GO" id="GO:0090158">
    <property type="term" value="P:endoplasmic reticulum membrane organization"/>
    <property type="evidence" value="ECO:0007669"/>
    <property type="project" value="TreeGrafter"/>
</dbReference>
<dbReference type="Proteomes" id="UP000041254">
    <property type="component" value="Unassembled WGS sequence"/>
</dbReference>
<comment type="similarity">
    <text evidence="1">Belongs to the STEEP1 family.</text>
</comment>
<dbReference type="OrthoDB" id="418131at2759"/>
<evidence type="ECO:0000313" key="4">
    <source>
        <dbReference type="Proteomes" id="UP000041254"/>
    </source>
</evidence>
<dbReference type="Pfam" id="PF25809">
    <property type="entry name" value="STEEP1"/>
    <property type="match status" value="1"/>
</dbReference>
<sequence length="138" mass="15608">MQLLNYTSEDSHITRTEKQLRTYYCEVCGTHSLVTDADLSSLPTRTSDGAAALEEAEYFVKRYMNEGDKVLIMRGTGVETQYRYVCKECGMVLAYRPAPEPDECKYSYFFPDALIEEQSRAKALEGTLVGPSMLMSDD</sequence>
<dbReference type="PhylomeDB" id="A0A0G4GR86"/>
<dbReference type="PANTHER" id="PTHR46355">
    <property type="entry name" value="UPF0428 PROTEIN CXORF56"/>
    <property type="match status" value="1"/>
</dbReference>
<keyword evidence="4" id="KW-1185">Reference proteome</keyword>
<proteinExistence type="inferred from homology"/>
<dbReference type="EMBL" id="CDMY01000770">
    <property type="protein sequence ID" value="CEM33040.1"/>
    <property type="molecule type" value="Genomic_DNA"/>
</dbReference>
<dbReference type="InParanoid" id="A0A0G4GR86"/>
<evidence type="ECO:0000256" key="1">
    <source>
        <dbReference type="ARBA" id="ARBA00024205"/>
    </source>
</evidence>
<reference evidence="3 4" key="1">
    <citation type="submission" date="2014-11" db="EMBL/GenBank/DDBJ databases">
        <authorList>
            <person name="Zhu J."/>
            <person name="Qi W."/>
            <person name="Song R."/>
        </authorList>
    </citation>
    <scope>NUCLEOTIDE SEQUENCE [LARGE SCALE GENOMIC DNA]</scope>
</reference>
<evidence type="ECO:0000313" key="3">
    <source>
        <dbReference type="EMBL" id="CEM33040.1"/>
    </source>
</evidence>
<dbReference type="VEuPathDB" id="CryptoDB:Vbra_18434"/>
<dbReference type="AlphaFoldDB" id="A0A0G4GR86"/>
<dbReference type="InterPro" id="IPR057965">
    <property type="entry name" value="STEEP1_dom"/>
</dbReference>
<feature type="domain" description="STEEP1" evidence="2">
    <location>
        <begin position="15"/>
        <end position="122"/>
    </location>
</feature>
<gene>
    <name evidence="3" type="ORF">Vbra_18434</name>
</gene>
<accession>A0A0G4GR86</accession>
<name>A0A0G4GR86_VITBC</name>
<dbReference type="InterPro" id="IPR029704">
    <property type="entry name" value="STEEP-like"/>
</dbReference>